<name>A0AA40LR28_CNENI</name>
<dbReference type="GO" id="GO:0019843">
    <property type="term" value="F:rRNA binding"/>
    <property type="evidence" value="ECO:0007669"/>
    <property type="project" value="InterPro"/>
</dbReference>
<keyword evidence="7" id="KW-1185">Reference proteome</keyword>
<evidence type="ECO:0000256" key="4">
    <source>
        <dbReference type="ARBA" id="ARBA00072767"/>
    </source>
</evidence>
<dbReference type="EMBL" id="JAULJE010000008">
    <property type="protein sequence ID" value="KAK1340604.1"/>
    <property type="molecule type" value="Genomic_DNA"/>
</dbReference>
<dbReference type="SUPFAM" id="SSF74731">
    <property type="entry name" value="Ribosomal protein L20"/>
    <property type="match status" value="2"/>
</dbReference>
<protein>
    <recommendedName>
        <fullName evidence="4">Large ribosomal subunit protein bL20m</fullName>
    </recommendedName>
    <alternativeName>
        <fullName evidence="5">39S ribosomal protein L20, mitochondrial</fullName>
    </alternativeName>
</protein>
<gene>
    <name evidence="6" type="ORF">QTO34_019175</name>
</gene>
<keyword evidence="3" id="KW-0687">Ribonucleoprotein</keyword>
<proteinExistence type="inferred from homology"/>
<dbReference type="InterPro" id="IPR035566">
    <property type="entry name" value="Ribosomal_protein_bL20_C"/>
</dbReference>
<dbReference type="Gene3D" id="1.10.1900.20">
    <property type="entry name" value="Ribosomal protein L20"/>
    <property type="match status" value="1"/>
</dbReference>
<dbReference type="GO" id="GO:0003735">
    <property type="term" value="F:structural constituent of ribosome"/>
    <property type="evidence" value="ECO:0007669"/>
    <property type="project" value="InterPro"/>
</dbReference>
<comment type="similarity">
    <text evidence="1">Belongs to the bacterial ribosomal protein bL20 family.</text>
</comment>
<evidence type="ECO:0000256" key="5">
    <source>
        <dbReference type="ARBA" id="ARBA00076245"/>
    </source>
</evidence>
<dbReference type="InterPro" id="IPR005813">
    <property type="entry name" value="Ribosomal_bL20"/>
</dbReference>
<accession>A0AA40LR28</accession>
<dbReference type="PANTHER" id="PTHR10986">
    <property type="entry name" value="39S RIBOSOMAL PROTEIN L20"/>
    <property type="match status" value="1"/>
</dbReference>
<dbReference type="FunFam" id="1.10.1900.20:FF:000001">
    <property type="entry name" value="50S ribosomal protein L20"/>
    <property type="match status" value="1"/>
</dbReference>
<dbReference type="Pfam" id="PF00453">
    <property type="entry name" value="Ribosomal_L20"/>
    <property type="match status" value="2"/>
</dbReference>
<evidence type="ECO:0000256" key="1">
    <source>
        <dbReference type="ARBA" id="ARBA00007698"/>
    </source>
</evidence>
<comment type="caution">
    <text evidence="6">The sequence shown here is derived from an EMBL/GenBank/DDBJ whole genome shotgun (WGS) entry which is preliminary data.</text>
</comment>
<dbReference type="Proteomes" id="UP001177744">
    <property type="component" value="Unassembled WGS sequence"/>
</dbReference>
<dbReference type="Gene3D" id="6.10.160.10">
    <property type="match status" value="1"/>
</dbReference>
<keyword evidence="2" id="KW-0689">Ribosomal protein</keyword>
<dbReference type="GO" id="GO:0005840">
    <property type="term" value="C:ribosome"/>
    <property type="evidence" value="ECO:0007669"/>
    <property type="project" value="UniProtKB-KW"/>
</dbReference>
<dbReference type="AlphaFoldDB" id="A0AA40LR28"/>
<evidence type="ECO:0000256" key="3">
    <source>
        <dbReference type="ARBA" id="ARBA00023274"/>
    </source>
</evidence>
<evidence type="ECO:0000313" key="6">
    <source>
        <dbReference type="EMBL" id="KAK1340604.1"/>
    </source>
</evidence>
<evidence type="ECO:0000256" key="2">
    <source>
        <dbReference type="ARBA" id="ARBA00022980"/>
    </source>
</evidence>
<organism evidence="6 7">
    <name type="scientific">Cnephaeus nilssonii</name>
    <name type="common">Northern bat</name>
    <name type="synonym">Eptesicus nilssonii</name>
    <dbReference type="NCBI Taxonomy" id="3371016"/>
    <lineage>
        <taxon>Eukaryota</taxon>
        <taxon>Metazoa</taxon>
        <taxon>Chordata</taxon>
        <taxon>Craniata</taxon>
        <taxon>Vertebrata</taxon>
        <taxon>Euteleostomi</taxon>
        <taxon>Mammalia</taxon>
        <taxon>Eutheria</taxon>
        <taxon>Laurasiatheria</taxon>
        <taxon>Chiroptera</taxon>
        <taxon>Yangochiroptera</taxon>
        <taxon>Vespertilionidae</taxon>
        <taxon>Cnephaeus</taxon>
    </lineage>
</organism>
<sequence length="182" mass="21334">MVFLTTQLWLRSRVTDRYWRVQEVLKHARHFRGRKNRCYRLAVRAVIRAFVKCTKARRQKRRILRTDRWPGSRARTANSRLRQRRSRLASVPSPPYQPPLWINRITAASQEHGLHYPAFVGSLIKCQVELNRKVLADLAIYEPKTFKSLAALAKRRREEGFAAALGDGKEPEGIFSRVVQYH</sequence>
<dbReference type="CDD" id="cd07026">
    <property type="entry name" value="Ribosomal_L20"/>
    <property type="match status" value="1"/>
</dbReference>
<dbReference type="GO" id="GO:1990904">
    <property type="term" value="C:ribonucleoprotein complex"/>
    <property type="evidence" value="ECO:0007669"/>
    <property type="project" value="UniProtKB-KW"/>
</dbReference>
<evidence type="ECO:0000313" key="7">
    <source>
        <dbReference type="Proteomes" id="UP001177744"/>
    </source>
</evidence>
<reference evidence="6" key="1">
    <citation type="submission" date="2023-06" db="EMBL/GenBank/DDBJ databases">
        <title>Reference genome for the Northern bat (Eptesicus nilssonii), a most northern bat species.</title>
        <authorList>
            <person name="Laine V.N."/>
            <person name="Pulliainen A.T."/>
            <person name="Lilley T.M."/>
        </authorList>
    </citation>
    <scope>NUCLEOTIDE SEQUENCE</scope>
    <source>
        <strain evidence="6">BLF_Eptnil</strain>
        <tissue evidence="6">Kidney</tissue>
    </source>
</reference>
<dbReference type="GO" id="GO:0006412">
    <property type="term" value="P:translation"/>
    <property type="evidence" value="ECO:0007669"/>
    <property type="project" value="InterPro"/>
</dbReference>